<evidence type="ECO:0000256" key="3">
    <source>
        <dbReference type="PROSITE-ProRule" id="PRU00339"/>
    </source>
</evidence>
<dbReference type="PANTHER" id="PTHR44858:SF1">
    <property type="entry name" value="UDP-N-ACETYLGLUCOSAMINE--PEPTIDE N-ACETYLGLUCOSAMINYLTRANSFERASE SPINDLY-RELATED"/>
    <property type="match status" value="1"/>
</dbReference>
<organism evidence="4 5">
    <name type="scientific">Sphingobacterium deserti</name>
    <dbReference type="NCBI Taxonomy" id="1229276"/>
    <lineage>
        <taxon>Bacteria</taxon>
        <taxon>Pseudomonadati</taxon>
        <taxon>Bacteroidota</taxon>
        <taxon>Sphingobacteriia</taxon>
        <taxon>Sphingobacteriales</taxon>
        <taxon>Sphingobacteriaceae</taxon>
        <taxon>Sphingobacterium</taxon>
    </lineage>
</organism>
<dbReference type="OrthoDB" id="712930at2"/>
<evidence type="ECO:0000313" key="4">
    <source>
        <dbReference type="EMBL" id="KGE12766.1"/>
    </source>
</evidence>
<feature type="repeat" description="TPR" evidence="3">
    <location>
        <begin position="225"/>
        <end position="258"/>
    </location>
</feature>
<dbReference type="SUPFAM" id="SSF48452">
    <property type="entry name" value="TPR-like"/>
    <property type="match status" value="2"/>
</dbReference>
<dbReference type="STRING" id="1229276.DI53_3505"/>
<dbReference type="RefSeq" id="WP_052072526.1">
    <property type="nucleotide sequence ID" value="NZ_JJMU01000065.1"/>
</dbReference>
<evidence type="ECO:0008006" key="6">
    <source>
        <dbReference type="Google" id="ProtNLM"/>
    </source>
</evidence>
<dbReference type="Proteomes" id="UP000031802">
    <property type="component" value="Unassembled WGS sequence"/>
</dbReference>
<dbReference type="InterPro" id="IPR019734">
    <property type="entry name" value="TPR_rpt"/>
</dbReference>
<dbReference type="InterPro" id="IPR011990">
    <property type="entry name" value="TPR-like_helical_dom_sf"/>
</dbReference>
<gene>
    <name evidence="4" type="ORF">DI53_3505</name>
</gene>
<evidence type="ECO:0000313" key="5">
    <source>
        <dbReference type="Proteomes" id="UP000031802"/>
    </source>
</evidence>
<evidence type="ECO:0000256" key="2">
    <source>
        <dbReference type="ARBA" id="ARBA00022803"/>
    </source>
</evidence>
<dbReference type="InterPro" id="IPR050498">
    <property type="entry name" value="Ycf3"/>
</dbReference>
<sequence length="331" mass="38410">MHINKNRYFLLAHSGLLPYTNTIVSEIPDTDECLSIAKLGFDFFKKGELEKAHSLYSNAIESYPQQPFFRACRSILNAYLEDDEGAFYDYQVVKSLDSNYCSYMQWQQEKPARSPYDVDQFESVEALLEAALELTPQFDYERALAYYAEAFNREPSADILVYAGALHLRMLRYHDAFESFTKALQIDADNSAAYLYRAKLFTAIHEFDEATRDLDKAVVLAPESSSVYEERGNYFVEREEYEKAEADFNILVDLLPDDFYVYALRADLFEKMENWESALADYGEAIVLNPNYSELYLYRSKIREQLGDAHGAAEDLNMFNTLDKRNFLEEE</sequence>
<proteinExistence type="predicted"/>
<comment type="caution">
    <text evidence="4">The sequence shown here is derived from an EMBL/GenBank/DDBJ whole genome shotgun (WGS) entry which is preliminary data.</text>
</comment>
<accession>A0A0B8SZB6</accession>
<feature type="repeat" description="TPR" evidence="3">
    <location>
        <begin position="157"/>
        <end position="190"/>
    </location>
</feature>
<protein>
    <recommendedName>
        <fullName evidence="6">Tetratricopeptide repeat protein</fullName>
    </recommendedName>
</protein>
<evidence type="ECO:0000256" key="1">
    <source>
        <dbReference type="ARBA" id="ARBA00022737"/>
    </source>
</evidence>
<dbReference type="SMART" id="SM00028">
    <property type="entry name" value="TPR"/>
    <property type="match status" value="5"/>
</dbReference>
<dbReference type="Pfam" id="PF13432">
    <property type="entry name" value="TPR_16"/>
    <property type="match status" value="2"/>
</dbReference>
<keyword evidence="2 3" id="KW-0802">TPR repeat</keyword>
<feature type="repeat" description="TPR" evidence="3">
    <location>
        <begin position="259"/>
        <end position="292"/>
    </location>
</feature>
<dbReference type="PROSITE" id="PS50005">
    <property type="entry name" value="TPR"/>
    <property type="match status" value="4"/>
</dbReference>
<reference evidence="4 5" key="2">
    <citation type="journal article" date="2015" name="PLoS ONE">
        <title>Whole-Genome Optical Mapping and Finished Genome Sequence of Sphingobacterium deserti sp. nov., a New Species Isolated from the Western Desert of China.</title>
        <authorList>
            <person name="Teng C."/>
            <person name="Zhou Z."/>
            <person name="Molnar I."/>
            <person name="Li X."/>
            <person name="Tang R."/>
            <person name="Chen M."/>
            <person name="Wang L."/>
            <person name="Su S."/>
            <person name="Zhang W."/>
            <person name="Lin M."/>
        </authorList>
    </citation>
    <scope>NUCLEOTIDE SEQUENCE [LARGE SCALE GENOMIC DNA]</scope>
    <source>
        <strain evidence="5">ACCC05744</strain>
    </source>
</reference>
<dbReference type="AlphaFoldDB" id="A0A0B8SZB6"/>
<keyword evidence="1" id="KW-0677">Repeat</keyword>
<dbReference type="eggNOG" id="COG0457">
    <property type="taxonomic scope" value="Bacteria"/>
</dbReference>
<dbReference type="EMBL" id="JJMU01000065">
    <property type="protein sequence ID" value="KGE12766.1"/>
    <property type="molecule type" value="Genomic_DNA"/>
</dbReference>
<keyword evidence="5" id="KW-1185">Reference proteome</keyword>
<dbReference type="PATRIC" id="fig|1229276.3.peg.3620"/>
<name>A0A0B8SZB6_9SPHI</name>
<dbReference type="Gene3D" id="1.25.40.10">
    <property type="entry name" value="Tetratricopeptide repeat domain"/>
    <property type="match status" value="3"/>
</dbReference>
<reference evidence="5" key="1">
    <citation type="submission" date="2014-04" db="EMBL/GenBank/DDBJ databases">
        <title>Whole-Genome optical mapping and complete genome sequence of Sphingobacterium deserti sp. nov., a new spaces isolated from desert in the west of China.</title>
        <authorList>
            <person name="Teng C."/>
            <person name="Zhou Z."/>
            <person name="Li X."/>
            <person name="Chen M."/>
            <person name="Lin M."/>
            <person name="Wang L."/>
            <person name="Su S."/>
            <person name="Zhang C."/>
            <person name="Zhang W."/>
        </authorList>
    </citation>
    <scope>NUCLEOTIDE SEQUENCE [LARGE SCALE GENOMIC DNA]</scope>
    <source>
        <strain evidence="5">ACCC05744</strain>
    </source>
</reference>
<dbReference type="PANTHER" id="PTHR44858">
    <property type="entry name" value="TETRATRICOPEPTIDE REPEAT PROTEIN 6"/>
    <property type="match status" value="1"/>
</dbReference>
<feature type="repeat" description="TPR" evidence="3">
    <location>
        <begin position="191"/>
        <end position="224"/>
    </location>
</feature>